<dbReference type="InterPro" id="IPR016912">
    <property type="entry name" value="Phage_P2_GpU"/>
</dbReference>
<name>A0A0D0K1T5_AGRTU</name>
<sequence length="154" mass="16234">MSVNTSMMLGGFAFEALGFGYQGVKRTINTAWAEVAVAQTLNPQQWTGPTSEEVTIQGVLFSEEFGGQAQLDGLIAASMAGTAMMLVTGDAAEGVIHGTFTVQGIDEDRSFINARGAAGRNAYSIKLKRQADTAGLSTGSILDRATSFLSDLFR</sequence>
<dbReference type="InterPro" id="IPR009734">
    <property type="entry name" value="Myoviridae_GpU"/>
</dbReference>
<proteinExistence type="predicted"/>
<evidence type="ECO:0000313" key="1">
    <source>
        <dbReference type="EMBL" id="KIQ02246.1"/>
    </source>
</evidence>
<dbReference type="PIRSF" id="PIRSF029208">
    <property type="entry name" value="Phage_tail_GPU"/>
    <property type="match status" value="1"/>
</dbReference>
<reference evidence="1 2" key="1">
    <citation type="submission" date="2014-12" db="EMBL/GenBank/DDBJ databases">
        <title>16Stimator: statistical estimation of ribosomal gene copy numbers from draft genome assemblies.</title>
        <authorList>
            <person name="Perisin M.A."/>
            <person name="Vetter M."/>
            <person name="Gilbert J.A."/>
            <person name="Bergelson J."/>
        </authorList>
    </citation>
    <scope>NUCLEOTIDE SEQUENCE [LARGE SCALE GENOMIC DNA]</scope>
    <source>
        <strain evidence="1 2">MEJ076</strain>
    </source>
</reference>
<dbReference type="Pfam" id="PF06995">
    <property type="entry name" value="Phage_P2_GpU"/>
    <property type="match status" value="1"/>
</dbReference>
<evidence type="ECO:0000313" key="2">
    <source>
        <dbReference type="Proteomes" id="UP000035017"/>
    </source>
</evidence>
<accession>A0A0D0K1T5</accession>
<gene>
    <name evidence="1" type="ORF">RU07_12435</name>
</gene>
<dbReference type="EMBL" id="JXQV01000011">
    <property type="protein sequence ID" value="KIQ02246.1"/>
    <property type="molecule type" value="Genomic_DNA"/>
</dbReference>
<organism evidence="1 2">
    <name type="scientific">Agrobacterium tumefaciens</name>
    <dbReference type="NCBI Taxonomy" id="358"/>
    <lineage>
        <taxon>Bacteria</taxon>
        <taxon>Pseudomonadati</taxon>
        <taxon>Pseudomonadota</taxon>
        <taxon>Alphaproteobacteria</taxon>
        <taxon>Hyphomicrobiales</taxon>
        <taxon>Rhizobiaceae</taxon>
        <taxon>Rhizobium/Agrobacterium group</taxon>
        <taxon>Agrobacterium</taxon>
        <taxon>Agrobacterium tumefaciens complex</taxon>
    </lineage>
</organism>
<dbReference type="Proteomes" id="UP000035017">
    <property type="component" value="Unassembled WGS sequence"/>
</dbReference>
<protein>
    <submittedName>
        <fullName evidence="1">Tail protein</fullName>
    </submittedName>
</protein>
<dbReference type="AlphaFoldDB" id="A0A0D0K1T5"/>
<dbReference type="OrthoDB" id="1550902at2"/>
<comment type="caution">
    <text evidence="1">The sequence shown here is derived from an EMBL/GenBank/DDBJ whole genome shotgun (WGS) entry which is preliminary data.</text>
</comment>